<organism evidence="2 3">
    <name type="scientific">Roseobacter cerasinus</name>
    <dbReference type="NCBI Taxonomy" id="2602289"/>
    <lineage>
        <taxon>Bacteria</taxon>
        <taxon>Pseudomonadati</taxon>
        <taxon>Pseudomonadota</taxon>
        <taxon>Alphaproteobacteria</taxon>
        <taxon>Rhodobacterales</taxon>
        <taxon>Roseobacteraceae</taxon>
        <taxon>Roseobacter</taxon>
    </lineage>
</organism>
<evidence type="ECO:0000313" key="3">
    <source>
        <dbReference type="Proteomes" id="UP000436522"/>
    </source>
</evidence>
<proteinExistence type="predicted"/>
<dbReference type="EMBL" id="BLIV01000003">
    <property type="protein sequence ID" value="GFE50308.1"/>
    <property type="molecule type" value="Genomic_DNA"/>
</dbReference>
<dbReference type="Proteomes" id="UP000436522">
    <property type="component" value="Unassembled WGS sequence"/>
</dbReference>
<accession>A0A640VPE6</accession>
<dbReference type="PRINTS" id="PR00111">
    <property type="entry name" value="ABHYDROLASE"/>
</dbReference>
<dbReference type="AlphaFoldDB" id="A0A640VPE6"/>
<dbReference type="SUPFAM" id="SSF53474">
    <property type="entry name" value="alpha/beta-Hydrolases"/>
    <property type="match status" value="1"/>
</dbReference>
<feature type="domain" description="AB hydrolase-1" evidence="1">
    <location>
        <begin position="26"/>
        <end position="273"/>
    </location>
</feature>
<dbReference type="PANTHER" id="PTHR43329">
    <property type="entry name" value="EPOXIDE HYDROLASE"/>
    <property type="match status" value="1"/>
</dbReference>
<comment type="caution">
    <text evidence="2">The sequence shown here is derived from an EMBL/GenBank/DDBJ whole genome shotgun (WGS) entry which is preliminary data.</text>
</comment>
<dbReference type="RefSeq" id="WP_238840808.1">
    <property type="nucleotide sequence ID" value="NZ_BLIV01000003.1"/>
</dbReference>
<dbReference type="Gene3D" id="3.40.50.1820">
    <property type="entry name" value="alpha/beta hydrolase"/>
    <property type="match status" value="1"/>
</dbReference>
<reference evidence="2 3" key="1">
    <citation type="submission" date="2019-12" db="EMBL/GenBank/DDBJ databases">
        <title>Roseobacter cerasinus sp. nov., isolated from seawater around aquaculture.</title>
        <authorList>
            <person name="Muramatsu S."/>
            <person name="Takabe Y."/>
            <person name="Mori K."/>
            <person name="Takaichi S."/>
            <person name="Hanada S."/>
        </authorList>
    </citation>
    <scope>NUCLEOTIDE SEQUENCE [LARGE SCALE GENOMIC DNA]</scope>
    <source>
        <strain evidence="2 3">AI77</strain>
    </source>
</reference>
<dbReference type="InterPro" id="IPR029058">
    <property type="entry name" value="AB_hydrolase_fold"/>
</dbReference>
<keyword evidence="3" id="KW-1185">Reference proteome</keyword>
<evidence type="ECO:0000259" key="1">
    <source>
        <dbReference type="Pfam" id="PF00561"/>
    </source>
</evidence>
<dbReference type="InterPro" id="IPR000073">
    <property type="entry name" value="AB_hydrolase_1"/>
</dbReference>
<sequence length="290" mass="32518">MTARSAPLFADVNRQRICYRSTGSGPPVLLLHGFPQTHVMWEPVAARLARRFTVITPDLRGYGDSSKPAGTEPYSFRHMAQDQLALMEQLGHAQFYVVGHDRGGRVGHRLALDAPHRVLSLSLLDIVPTHHLLESLTRQVATAYYHWFFLAQPYPFPETMIGHDPDAYFESCLLGWGAARLEDFDTETLEAYRRAWRDPEAIRGMCADYRAALQYDFDLDAADLERRVSCPALVLYGADGAMARAYDIPATWSDRLRNMRSAAVPGGHFFVDQSPEETAKALSGFLEESA</sequence>
<evidence type="ECO:0000313" key="2">
    <source>
        <dbReference type="EMBL" id="GFE50308.1"/>
    </source>
</evidence>
<dbReference type="Pfam" id="PF00561">
    <property type="entry name" value="Abhydrolase_1"/>
    <property type="match status" value="1"/>
</dbReference>
<protein>
    <submittedName>
        <fullName evidence="2">Fluoroacetate dehalogenase</fullName>
    </submittedName>
</protein>
<gene>
    <name evidence="2" type="ORF">So717_20610</name>
</gene>
<name>A0A640VPE6_9RHOB</name>